<evidence type="ECO:0000313" key="10">
    <source>
        <dbReference type="Proteomes" id="UP000198670"/>
    </source>
</evidence>
<feature type="signal peptide" evidence="6">
    <location>
        <begin position="1"/>
        <end position="20"/>
    </location>
</feature>
<accession>A0A1I3CF40</accession>
<evidence type="ECO:0000256" key="1">
    <source>
        <dbReference type="ARBA" id="ARBA00004442"/>
    </source>
</evidence>
<keyword evidence="4" id="KW-0472">Membrane</keyword>
<gene>
    <name evidence="9" type="ORF">SAMN05444682_1016</name>
</gene>
<evidence type="ECO:0000256" key="4">
    <source>
        <dbReference type="ARBA" id="ARBA00023136"/>
    </source>
</evidence>
<keyword evidence="3 6" id="KW-0732">Signal</keyword>
<evidence type="ECO:0000259" key="7">
    <source>
        <dbReference type="Pfam" id="PF07980"/>
    </source>
</evidence>
<proteinExistence type="inferred from homology"/>
<evidence type="ECO:0000256" key="3">
    <source>
        <dbReference type="ARBA" id="ARBA00022729"/>
    </source>
</evidence>
<dbReference type="GO" id="GO:0009279">
    <property type="term" value="C:cell outer membrane"/>
    <property type="evidence" value="ECO:0007669"/>
    <property type="project" value="UniProtKB-SubCell"/>
</dbReference>
<evidence type="ECO:0000256" key="5">
    <source>
        <dbReference type="ARBA" id="ARBA00023237"/>
    </source>
</evidence>
<evidence type="ECO:0000259" key="8">
    <source>
        <dbReference type="Pfam" id="PF14322"/>
    </source>
</evidence>
<dbReference type="EMBL" id="FOQO01000001">
    <property type="protein sequence ID" value="SFH73033.1"/>
    <property type="molecule type" value="Genomic_DNA"/>
</dbReference>
<evidence type="ECO:0000313" key="9">
    <source>
        <dbReference type="EMBL" id="SFH73033.1"/>
    </source>
</evidence>
<name>A0A1I3CF40_9SPHI</name>
<dbReference type="AlphaFoldDB" id="A0A1I3CF40"/>
<evidence type="ECO:0000256" key="6">
    <source>
        <dbReference type="SAM" id="SignalP"/>
    </source>
</evidence>
<dbReference type="Gene3D" id="1.25.40.390">
    <property type="match status" value="1"/>
</dbReference>
<feature type="domain" description="RagB/SusD" evidence="7">
    <location>
        <begin position="399"/>
        <end position="565"/>
    </location>
</feature>
<comment type="subcellular location">
    <subcellularLocation>
        <location evidence="1">Cell outer membrane</location>
    </subcellularLocation>
</comment>
<protein>
    <submittedName>
        <fullName evidence="9">Starch-binding associating with outer membrane</fullName>
    </submittedName>
</protein>
<keyword evidence="5" id="KW-0998">Cell outer membrane</keyword>
<dbReference type="STRING" id="1477437.SAMN05444682_1016"/>
<comment type="similarity">
    <text evidence="2">Belongs to the SusD family.</text>
</comment>
<dbReference type="SUPFAM" id="SSF48452">
    <property type="entry name" value="TPR-like"/>
    <property type="match status" value="1"/>
</dbReference>
<organism evidence="9 10">
    <name type="scientific">Parapedobacter indicus</name>
    <dbReference type="NCBI Taxonomy" id="1477437"/>
    <lineage>
        <taxon>Bacteria</taxon>
        <taxon>Pseudomonadati</taxon>
        <taxon>Bacteroidota</taxon>
        <taxon>Sphingobacteriia</taxon>
        <taxon>Sphingobacteriales</taxon>
        <taxon>Sphingobacteriaceae</taxon>
        <taxon>Parapedobacter</taxon>
    </lineage>
</organism>
<dbReference type="InterPro" id="IPR033985">
    <property type="entry name" value="SusD-like_N"/>
</dbReference>
<dbReference type="InterPro" id="IPR012944">
    <property type="entry name" value="SusD_RagB_dom"/>
</dbReference>
<keyword evidence="10" id="KW-1185">Reference proteome</keyword>
<evidence type="ECO:0000256" key="2">
    <source>
        <dbReference type="ARBA" id="ARBA00006275"/>
    </source>
</evidence>
<sequence>MTKRWAVCLLTSIAVFSACNDLDFLEEVPKDFLAPQNAYNTKEGISQGITGLHFRVRNDWYFGEELQDVGAIYKGLGTDIAFHGEDPNSTRFLCNYVNYLTPSSEYVKEYWDRPYKLVQQVNLLVEGINTADESLFTPEERNALIAEALFFRAYAYRHLVSFFGDVPVVTETIDFAKTDFVRDPTTMAYQLMEEDLTFAIGNLPNPGSEEAPGRITKGAAYHLLTEVYLMQHKYNEAVQAATHVIDDFGYQLMTERFGSNPDVFGSGDAYSDLFAYGNQNLKENKEGIWVIQFEPSTVIGGSNNRWTRAFGPAYFRMGNTPDGKPAFRGELVNGAYTGYSDSLGRGVSWIRPTNLSAYTLWEGNWNNDIRNAKHMIKRDFYYDSPGSAYDGQKIDFSKYPSSAGRDPIRDTCQYIYPYFLKFADPMNVLDNEATSGNGASYKDLYAMRLAETYLFRAEAYIGLGELDLAKADINSVRARSHAKPAETGEIDIDYLLDERARELYGEDCRHFVLRRTGKLIERVRKYNNNPLNPGLNIQDYHVLWPVPQDQIDLNIDQQWTQNTGY</sequence>
<dbReference type="Proteomes" id="UP000198670">
    <property type="component" value="Unassembled WGS sequence"/>
</dbReference>
<reference evidence="9 10" key="1">
    <citation type="submission" date="2016-10" db="EMBL/GenBank/DDBJ databases">
        <authorList>
            <person name="de Groot N.N."/>
        </authorList>
    </citation>
    <scope>NUCLEOTIDE SEQUENCE [LARGE SCALE GENOMIC DNA]</scope>
    <source>
        <strain evidence="9 10">RK1</strain>
    </source>
</reference>
<feature type="domain" description="SusD-like N-terminal" evidence="8">
    <location>
        <begin position="94"/>
        <end position="229"/>
    </location>
</feature>
<dbReference type="InterPro" id="IPR011990">
    <property type="entry name" value="TPR-like_helical_dom_sf"/>
</dbReference>
<feature type="chain" id="PRO_5011721921" evidence="6">
    <location>
        <begin position="21"/>
        <end position="565"/>
    </location>
</feature>
<dbReference type="PROSITE" id="PS51257">
    <property type="entry name" value="PROKAR_LIPOPROTEIN"/>
    <property type="match status" value="1"/>
</dbReference>
<dbReference type="Pfam" id="PF14322">
    <property type="entry name" value="SusD-like_3"/>
    <property type="match status" value="1"/>
</dbReference>
<dbReference type="Pfam" id="PF07980">
    <property type="entry name" value="SusD_RagB"/>
    <property type="match status" value="1"/>
</dbReference>